<dbReference type="PANTHER" id="PTHR33221:SF2">
    <property type="entry name" value="TRANSCRIPTIONAL REGULATOR"/>
    <property type="match status" value="1"/>
</dbReference>
<reference evidence="3" key="1">
    <citation type="submission" date="2017-04" db="EMBL/GenBank/DDBJ databases">
        <authorList>
            <person name="Varghese N."/>
            <person name="Submissions S."/>
        </authorList>
    </citation>
    <scope>NUCLEOTIDE SEQUENCE [LARGE SCALE GENOMIC DNA]</scope>
    <source>
        <strain evidence="3">DSM 22618</strain>
    </source>
</reference>
<dbReference type="Gene3D" id="1.10.10.10">
    <property type="entry name" value="Winged helix-like DNA-binding domain superfamily/Winged helix DNA-binding domain"/>
    <property type="match status" value="1"/>
</dbReference>
<dbReference type="Proteomes" id="UP000192920">
    <property type="component" value="Unassembled WGS sequence"/>
</dbReference>
<accession>A0A1Y6C731</accession>
<dbReference type="PANTHER" id="PTHR33221">
    <property type="entry name" value="WINGED HELIX-TURN-HELIX TRANSCRIPTIONAL REGULATOR, RRF2 FAMILY"/>
    <property type="match status" value="1"/>
</dbReference>
<protein>
    <submittedName>
        <fullName evidence="2">Transcriptional regulator, BadM/Rrf2 family</fullName>
    </submittedName>
</protein>
<dbReference type="InterPro" id="IPR000944">
    <property type="entry name" value="Tscrpt_reg_Rrf2"/>
</dbReference>
<dbReference type="GO" id="GO:0005829">
    <property type="term" value="C:cytosol"/>
    <property type="evidence" value="ECO:0007669"/>
    <property type="project" value="TreeGrafter"/>
</dbReference>
<dbReference type="NCBIfam" id="TIGR00738">
    <property type="entry name" value="rrf2_super"/>
    <property type="match status" value="1"/>
</dbReference>
<evidence type="ECO:0000313" key="2">
    <source>
        <dbReference type="EMBL" id="SMF48685.1"/>
    </source>
</evidence>
<dbReference type="EMBL" id="FXAG01000025">
    <property type="protein sequence ID" value="SMF48685.1"/>
    <property type="molecule type" value="Genomic_DNA"/>
</dbReference>
<dbReference type="InterPro" id="IPR036390">
    <property type="entry name" value="WH_DNA-bd_sf"/>
</dbReference>
<dbReference type="AlphaFoldDB" id="A0A1Y6C731"/>
<dbReference type="Pfam" id="PF02082">
    <property type="entry name" value="Rrf2"/>
    <property type="match status" value="1"/>
</dbReference>
<dbReference type="NCBIfam" id="TIGR02944">
    <property type="entry name" value="suf_reg_Xantho"/>
    <property type="match status" value="1"/>
</dbReference>
<name>A0A1Y6C731_9NEIS</name>
<sequence length="155" mass="16589">MFRLSRLTDYGTVIMAHMAREPGRVYSAAELAGAVGVAAPTASKILKTLARKALLHSLRGAHGGYLLARPPREISIAQVIDALEGPLGVTECSVAAGLCPQENACAVRSHWQRIDWALRQTLAGLTLEDMMQPGSAGMPDRRRPGHDRPRSDGPG</sequence>
<feature type="compositionally biased region" description="Basic and acidic residues" evidence="1">
    <location>
        <begin position="139"/>
        <end position="155"/>
    </location>
</feature>
<keyword evidence="3" id="KW-1185">Reference proteome</keyword>
<evidence type="ECO:0000256" key="1">
    <source>
        <dbReference type="SAM" id="MobiDB-lite"/>
    </source>
</evidence>
<evidence type="ECO:0000313" key="3">
    <source>
        <dbReference type="Proteomes" id="UP000192920"/>
    </source>
</evidence>
<dbReference type="STRING" id="1123014.SAMN02745746_03590"/>
<organism evidence="2 3">
    <name type="scientific">Pseudogulbenkiania subflava DSM 22618</name>
    <dbReference type="NCBI Taxonomy" id="1123014"/>
    <lineage>
        <taxon>Bacteria</taxon>
        <taxon>Pseudomonadati</taxon>
        <taxon>Pseudomonadota</taxon>
        <taxon>Betaproteobacteria</taxon>
        <taxon>Neisseriales</taxon>
        <taxon>Chromobacteriaceae</taxon>
        <taxon>Pseudogulbenkiania</taxon>
    </lineage>
</organism>
<dbReference type="InterPro" id="IPR014290">
    <property type="entry name" value="SUF_FeS_clus_asmbl_reg"/>
</dbReference>
<proteinExistence type="predicted"/>
<feature type="region of interest" description="Disordered" evidence="1">
    <location>
        <begin position="130"/>
        <end position="155"/>
    </location>
</feature>
<dbReference type="RefSeq" id="WP_085277602.1">
    <property type="nucleotide sequence ID" value="NZ_FXAG01000025.1"/>
</dbReference>
<dbReference type="PROSITE" id="PS51197">
    <property type="entry name" value="HTH_RRF2_2"/>
    <property type="match status" value="1"/>
</dbReference>
<gene>
    <name evidence="2" type="ORF">SAMN02745746_03590</name>
</gene>
<dbReference type="SUPFAM" id="SSF46785">
    <property type="entry name" value="Winged helix' DNA-binding domain"/>
    <property type="match status" value="1"/>
</dbReference>
<dbReference type="InterPro" id="IPR036388">
    <property type="entry name" value="WH-like_DNA-bd_sf"/>
</dbReference>
<dbReference type="GO" id="GO:0003700">
    <property type="term" value="F:DNA-binding transcription factor activity"/>
    <property type="evidence" value="ECO:0007669"/>
    <property type="project" value="TreeGrafter"/>
</dbReference>